<comment type="caution">
    <text evidence="10">The sequence shown here is derived from an EMBL/GenBank/DDBJ whole genome shotgun (WGS) entry which is preliminary data.</text>
</comment>
<dbReference type="RefSeq" id="WP_146528428.1">
    <property type="nucleotide sequence ID" value="NZ_SJPV01000007.1"/>
</dbReference>
<evidence type="ECO:0000313" key="10">
    <source>
        <dbReference type="EMBL" id="TWU35015.1"/>
    </source>
</evidence>
<feature type="transmembrane region" description="Helical" evidence="8">
    <location>
        <begin position="325"/>
        <end position="344"/>
    </location>
</feature>
<protein>
    <submittedName>
        <fullName evidence="10">Undecaprenyl phosphate-alpha-4-amino-4-deoxy-L-arabinose arabinosyl transferase</fullName>
        <ecNumber evidence="10">2.4.2.43</ecNumber>
    </submittedName>
</protein>
<keyword evidence="11" id="KW-1185">Reference proteome</keyword>
<dbReference type="InterPro" id="IPR050297">
    <property type="entry name" value="LipidA_mod_glycosyltrf_83"/>
</dbReference>
<dbReference type="InterPro" id="IPR003342">
    <property type="entry name" value="ArnT-like_N"/>
</dbReference>
<evidence type="ECO:0000313" key="11">
    <source>
        <dbReference type="Proteomes" id="UP000319143"/>
    </source>
</evidence>
<dbReference type="Proteomes" id="UP000319143">
    <property type="component" value="Unassembled WGS sequence"/>
</dbReference>
<dbReference type="GO" id="GO:0006493">
    <property type="term" value="P:protein O-linked glycosylation"/>
    <property type="evidence" value="ECO:0007669"/>
    <property type="project" value="InterPro"/>
</dbReference>
<evidence type="ECO:0000256" key="8">
    <source>
        <dbReference type="SAM" id="Phobius"/>
    </source>
</evidence>
<keyword evidence="2" id="KW-1003">Cell membrane</keyword>
<dbReference type="Pfam" id="PF02366">
    <property type="entry name" value="PMT"/>
    <property type="match status" value="1"/>
</dbReference>
<evidence type="ECO:0000259" key="9">
    <source>
        <dbReference type="Pfam" id="PF02366"/>
    </source>
</evidence>
<keyword evidence="6 8" id="KW-1133">Transmembrane helix</keyword>
<evidence type="ECO:0000256" key="2">
    <source>
        <dbReference type="ARBA" id="ARBA00022475"/>
    </source>
</evidence>
<keyword evidence="7 8" id="KW-0472">Membrane</keyword>
<dbReference type="GO" id="GO:0005886">
    <property type="term" value="C:plasma membrane"/>
    <property type="evidence" value="ECO:0007669"/>
    <property type="project" value="UniProtKB-SubCell"/>
</dbReference>
<evidence type="ECO:0000256" key="7">
    <source>
        <dbReference type="ARBA" id="ARBA00023136"/>
    </source>
</evidence>
<comment type="subcellular location">
    <subcellularLocation>
        <location evidence="1">Cell membrane</location>
        <topology evidence="1">Multi-pass membrane protein</topology>
    </subcellularLocation>
</comment>
<feature type="transmembrane region" description="Helical" evidence="8">
    <location>
        <begin position="350"/>
        <end position="370"/>
    </location>
</feature>
<evidence type="ECO:0000256" key="6">
    <source>
        <dbReference type="ARBA" id="ARBA00022989"/>
    </source>
</evidence>
<evidence type="ECO:0000256" key="5">
    <source>
        <dbReference type="ARBA" id="ARBA00022692"/>
    </source>
</evidence>
<organism evidence="10 11">
    <name type="scientific">Novipirellula artificiosorum</name>
    <dbReference type="NCBI Taxonomy" id="2528016"/>
    <lineage>
        <taxon>Bacteria</taxon>
        <taxon>Pseudomonadati</taxon>
        <taxon>Planctomycetota</taxon>
        <taxon>Planctomycetia</taxon>
        <taxon>Pirellulales</taxon>
        <taxon>Pirellulaceae</taxon>
        <taxon>Novipirellula</taxon>
    </lineage>
</organism>
<feature type="transmembrane region" description="Helical" evidence="8">
    <location>
        <begin position="114"/>
        <end position="133"/>
    </location>
</feature>
<evidence type="ECO:0000256" key="3">
    <source>
        <dbReference type="ARBA" id="ARBA00022676"/>
    </source>
</evidence>
<proteinExistence type="predicted"/>
<feature type="transmembrane region" description="Helical" evidence="8">
    <location>
        <begin position="236"/>
        <end position="256"/>
    </location>
</feature>
<dbReference type="PANTHER" id="PTHR33908">
    <property type="entry name" value="MANNOSYLTRANSFERASE YKCB-RELATED"/>
    <property type="match status" value="1"/>
</dbReference>
<dbReference type="GO" id="GO:0010041">
    <property type="term" value="P:response to iron(III) ion"/>
    <property type="evidence" value="ECO:0007669"/>
    <property type="project" value="TreeGrafter"/>
</dbReference>
<dbReference type="GO" id="GO:0103015">
    <property type="term" value="F:4-amino-4-deoxy-L-arabinose transferase activity"/>
    <property type="evidence" value="ECO:0007669"/>
    <property type="project" value="UniProtKB-EC"/>
</dbReference>
<feature type="transmembrane region" description="Helical" evidence="8">
    <location>
        <begin position="286"/>
        <end position="313"/>
    </location>
</feature>
<dbReference type="EC" id="2.4.2.43" evidence="10"/>
<dbReference type="OrthoDB" id="9815691at2"/>
<reference evidence="10 11" key="1">
    <citation type="submission" date="2019-02" db="EMBL/GenBank/DDBJ databases">
        <title>Deep-cultivation of Planctomycetes and their phenomic and genomic characterization uncovers novel biology.</title>
        <authorList>
            <person name="Wiegand S."/>
            <person name="Jogler M."/>
            <person name="Boedeker C."/>
            <person name="Pinto D."/>
            <person name="Vollmers J."/>
            <person name="Rivas-Marin E."/>
            <person name="Kohn T."/>
            <person name="Peeters S.H."/>
            <person name="Heuer A."/>
            <person name="Rast P."/>
            <person name="Oberbeckmann S."/>
            <person name="Bunk B."/>
            <person name="Jeske O."/>
            <person name="Meyerdierks A."/>
            <person name="Storesund J.E."/>
            <person name="Kallscheuer N."/>
            <person name="Luecker S."/>
            <person name="Lage O.M."/>
            <person name="Pohl T."/>
            <person name="Merkel B.J."/>
            <person name="Hornburger P."/>
            <person name="Mueller R.-W."/>
            <person name="Bruemmer F."/>
            <person name="Labrenz M."/>
            <person name="Spormann A.M."/>
            <person name="Op Den Camp H."/>
            <person name="Overmann J."/>
            <person name="Amann R."/>
            <person name="Jetten M.S.M."/>
            <person name="Mascher T."/>
            <person name="Medema M.H."/>
            <person name="Devos D.P."/>
            <person name="Kaster A.-K."/>
            <person name="Ovreas L."/>
            <person name="Rohde M."/>
            <person name="Galperin M.Y."/>
            <person name="Jogler C."/>
        </authorList>
    </citation>
    <scope>NUCLEOTIDE SEQUENCE [LARGE SCALE GENOMIC DNA]</scope>
    <source>
        <strain evidence="10 11">Poly41</strain>
    </source>
</reference>
<keyword evidence="5 8" id="KW-0812">Transmembrane</keyword>
<keyword evidence="4 10" id="KW-0808">Transferase</keyword>
<feature type="transmembrane region" description="Helical" evidence="8">
    <location>
        <begin position="37"/>
        <end position="57"/>
    </location>
</feature>
<dbReference type="PANTHER" id="PTHR33908:SF3">
    <property type="entry name" value="UNDECAPRENYL PHOSPHATE-ALPHA-4-AMINO-4-DEOXY-L-ARABINOSE ARABINOSYL TRANSFERASE"/>
    <property type="match status" value="1"/>
</dbReference>
<evidence type="ECO:0000256" key="1">
    <source>
        <dbReference type="ARBA" id="ARBA00004651"/>
    </source>
</evidence>
<keyword evidence="3 10" id="KW-0328">Glycosyltransferase</keyword>
<name>A0A5C6DFQ8_9BACT</name>
<feature type="transmembrane region" description="Helical" evidence="8">
    <location>
        <begin position="191"/>
        <end position="215"/>
    </location>
</feature>
<dbReference type="GO" id="GO:0009103">
    <property type="term" value="P:lipopolysaccharide biosynthetic process"/>
    <property type="evidence" value="ECO:0007669"/>
    <property type="project" value="UniProtKB-ARBA"/>
</dbReference>
<gene>
    <name evidence="10" type="primary">arnT</name>
    <name evidence="10" type="ORF">Poly41_41590</name>
</gene>
<dbReference type="GO" id="GO:0000030">
    <property type="term" value="F:mannosyltransferase activity"/>
    <property type="evidence" value="ECO:0007669"/>
    <property type="project" value="InterPro"/>
</dbReference>
<feature type="transmembrane region" description="Helical" evidence="8">
    <location>
        <begin position="390"/>
        <end position="408"/>
    </location>
</feature>
<sequence length="572" mass="64646">MRQLKNRLRNWWNASAFPVSDHGQLPGSQIWTTRQNVLALGCLLIASMVVLLPNLSYPLIDPDETRYAQIALEMIESRDWVTPMLDGRAYLDKPPMMYWMTAISFNVLGHNESAARLPSVLSALATIMMLFVLGRRFVGSRAAFLGAVSLLLCGGFLLAGRFLILDSMLTLFTTISLLTGYIAVREQKHRWVWWMISGVACALGVLTKGPVALVLCAPPLAVNGWLRKDQTRTRRLHWIAFVLPMTLVCVPWYIAIWKFNPEFGDYFFLEHNFKRFTEGSNHRQPFWFYLPILFVAMFPTSLLLPSLAVFLASRSERKRNARSKDLGFLFCGSVWVLAFFSIASCKLPTYILPAIPLVALMMGAMLDHTVFKPDLPSRITSYLKPFPQRASMVMFVMSMTIAAVDVWLTGSLQFTVAMAMMVSVTLAMITVANWNHQIAFEMPGWAFLSLVGITLLSFAGERLMPTIAAYRSIHTKVAIAAEQHPGATIVYFGENPHALELVMPTSNVFYFCREQREAFVAFLSHYPEVLLVTDDEEIESTRQAVATTHQLVQTRLDKHLYVASRQHPTRDL</sequence>
<feature type="transmembrane region" description="Helical" evidence="8">
    <location>
        <begin position="142"/>
        <end position="164"/>
    </location>
</feature>
<evidence type="ECO:0000256" key="4">
    <source>
        <dbReference type="ARBA" id="ARBA00022679"/>
    </source>
</evidence>
<accession>A0A5C6DFQ8</accession>
<dbReference type="AlphaFoldDB" id="A0A5C6DFQ8"/>
<feature type="transmembrane region" description="Helical" evidence="8">
    <location>
        <begin position="444"/>
        <end position="464"/>
    </location>
</feature>
<feature type="transmembrane region" description="Helical" evidence="8">
    <location>
        <begin position="414"/>
        <end position="432"/>
    </location>
</feature>
<dbReference type="EMBL" id="SJPV01000007">
    <property type="protein sequence ID" value="TWU35015.1"/>
    <property type="molecule type" value="Genomic_DNA"/>
</dbReference>
<feature type="domain" description="ArnT-like N-terminal" evidence="9">
    <location>
        <begin position="59"/>
        <end position="267"/>
    </location>
</feature>